<proteinExistence type="predicted"/>
<dbReference type="InterPro" id="IPR040085">
    <property type="entry name" value="MJ0674-like"/>
</dbReference>
<evidence type="ECO:0000256" key="3">
    <source>
        <dbReference type="ARBA" id="ARBA00023004"/>
    </source>
</evidence>
<evidence type="ECO:0000256" key="5">
    <source>
        <dbReference type="PIRSR" id="PIRSR004869-50"/>
    </source>
</evidence>
<accession>B3QSF1</accession>
<dbReference type="InterPro" id="IPR058240">
    <property type="entry name" value="rSAM_sf"/>
</dbReference>
<feature type="binding site" evidence="5">
    <location>
        <position position="83"/>
    </location>
    <ligand>
        <name>[4Fe-4S] cluster</name>
        <dbReference type="ChEBI" id="CHEBI:49883"/>
        <note>4Fe-4S-S-AdoMet</note>
    </ligand>
</feature>
<dbReference type="SFLD" id="SFLDG01099">
    <property type="entry name" value="Uncharacterised_Radical_SAM_Su"/>
    <property type="match status" value="1"/>
</dbReference>
<feature type="binding site" evidence="5">
    <location>
        <position position="76"/>
    </location>
    <ligand>
        <name>[4Fe-4S] cluster</name>
        <dbReference type="ChEBI" id="CHEBI:49883"/>
        <note>4Fe-4S-S-AdoMet</note>
    </ligand>
</feature>
<feature type="domain" description="Radical SAM core" evidence="6">
    <location>
        <begin position="71"/>
        <end position="192"/>
    </location>
</feature>
<organism evidence="7 8">
    <name type="scientific">Chloroherpeton thalassium (strain ATCC 35110 / GB-78)</name>
    <dbReference type="NCBI Taxonomy" id="517418"/>
    <lineage>
        <taxon>Bacteria</taxon>
        <taxon>Pseudomonadati</taxon>
        <taxon>Chlorobiota</taxon>
        <taxon>Chlorobiia</taxon>
        <taxon>Chlorobiales</taxon>
        <taxon>Chloroherpetonaceae</taxon>
        <taxon>Chloroherpeton</taxon>
    </lineage>
</organism>
<feature type="binding site" evidence="5">
    <location>
        <position position="80"/>
    </location>
    <ligand>
        <name>[4Fe-4S] cluster</name>
        <dbReference type="ChEBI" id="CHEBI:49883"/>
        <note>4Fe-4S-S-AdoMet</note>
    </ligand>
</feature>
<dbReference type="InterPro" id="IPR007197">
    <property type="entry name" value="rSAM"/>
</dbReference>
<dbReference type="EMBL" id="CP001100">
    <property type="protein sequence ID" value="ACF12542.1"/>
    <property type="molecule type" value="Genomic_DNA"/>
</dbReference>
<dbReference type="eggNOG" id="COG1313">
    <property type="taxonomic scope" value="Bacteria"/>
</dbReference>
<keyword evidence="4 5" id="KW-0411">Iron-sulfur</keyword>
<dbReference type="Proteomes" id="UP000001208">
    <property type="component" value="Chromosome"/>
</dbReference>
<dbReference type="SUPFAM" id="SSF102114">
    <property type="entry name" value="Radical SAM enzymes"/>
    <property type="match status" value="1"/>
</dbReference>
<dbReference type="PANTHER" id="PTHR43075:SF1">
    <property type="entry name" value="FORMATE LYASE ACTIVATING ENZYME, PUTATIVE (AFU_ORTHOLOGUE AFUA_2G15630)-RELATED"/>
    <property type="match status" value="1"/>
</dbReference>
<dbReference type="CDD" id="cd01335">
    <property type="entry name" value="Radical_SAM"/>
    <property type="match status" value="1"/>
</dbReference>
<gene>
    <name evidence="7" type="ordered locus">Ctha_0071</name>
</gene>
<dbReference type="PIRSF" id="PIRSF004869">
    <property type="entry name" value="PflX_prd"/>
    <property type="match status" value="1"/>
</dbReference>
<evidence type="ECO:0000256" key="2">
    <source>
        <dbReference type="ARBA" id="ARBA00022723"/>
    </source>
</evidence>
<dbReference type="InterPro" id="IPR013785">
    <property type="entry name" value="Aldolase_TIM"/>
</dbReference>
<dbReference type="AlphaFoldDB" id="B3QSF1"/>
<keyword evidence="2 5" id="KW-0479">Metal-binding</keyword>
<reference evidence="7 8" key="1">
    <citation type="submission" date="2008-06" db="EMBL/GenBank/DDBJ databases">
        <title>Complete sequence of Chloroherpeton thalassium ATCC 35110.</title>
        <authorList>
            <consortium name="US DOE Joint Genome Institute"/>
            <person name="Lucas S."/>
            <person name="Copeland A."/>
            <person name="Lapidus A."/>
            <person name="Glavina del Rio T."/>
            <person name="Dalin E."/>
            <person name="Tice H."/>
            <person name="Bruce D."/>
            <person name="Goodwin L."/>
            <person name="Pitluck S."/>
            <person name="Schmutz J."/>
            <person name="Larimer F."/>
            <person name="Land M."/>
            <person name="Hauser L."/>
            <person name="Kyrpides N."/>
            <person name="Mikhailova N."/>
            <person name="Liu Z."/>
            <person name="Li T."/>
            <person name="Zhao F."/>
            <person name="Overmann J."/>
            <person name="Bryant D.A."/>
            <person name="Richardson P."/>
        </authorList>
    </citation>
    <scope>NUCLEOTIDE SEQUENCE [LARGE SCALE GENOMIC DNA]</scope>
    <source>
        <strain evidence="8">ATCC 35110 / GB-78</strain>
    </source>
</reference>
<protein>
    <submittedName>
        <fullName evidence="7">Radical SAM domain protein</fullName>
    </submittedName>
</protein>
<name>B3QSF1_CHLT3</name>
<dbReference type="GO" id="GO:0046872">
    <property type="term" value="F:metal ion binding"/>
    <property type="evidence" value="ECO:0007669"/>
    <property type="project" value="UniProtKB-KW"/>
</dbReference>
<evidence type="ECO:0000313" key="8">
    <source>
        <dbReference type="Proteomes" id="UP000001208"/>
    </source>
</evidence>
<dbReference type="HOGENOM" id="CLU_062674_0_1_10"/>
<dbReference type="InterPro" id="IPR016431">
    <property type="entry name" value="Pyrv-formate_lyase-activ_prd"/>
</dbReference>
<dbReference type="RefSeq" id="WP_012498626.1">
    <property type="nucleotide sequence ID" value="NC_011026.1"/>
</dbReference>
<keyword evidence="1 5" id="KW-0949">S-adenosyl-L-methionine</keyword>
<dbReference type="Gene3D" id="3.20.20.70">
    <property type="entry name" value="Aldolase class I"/>
    <property type="match status" value="1"/>
</dbReference>
<sequence>MLHTGQLEKRVYKAYAHLKRCDLCANYCGVDRLVSTLGAVCHTGRQAKVFTYGAHHGEENPLRGWNGSGTIFFSWCNLQCEFCQNWEISHKGIGEEASPERLAEMMLELQAQGCHNINFVSPSHVVAQIIEAVFIAAKKGLRLPLVYNTGGYDSLEALKMLKDIIDIYMPDVKFADSMTAQRLTHVKSYVEVNRAAVLEMHRQVGDLVLDSYGVAQRGLLLRHLVMPGKLVETERVLFFVANSISTNTYVNLMDQYHPCYRTDEFQGVDKRLPEKDFRDAVLLARHFGLSRLDRT</sequence>
<evidence type="ECO:0000313" key="7">
    <source>
        <dbReference type="EMBL" id="ACF12542.1"/>
    </source>
</evidence>
<dbReference type="Pfam" id="PF04055">
    <property type="entry name" value="Radical_SAM"/>
    <property type="match status" value="1"/>
</dbReference>
<keyword evidence="8" id="KW-1185">Reference proteome</keyword>
<evidence type="ECO:0000256" key="1">
    <source>
        <dbReference type="ARBA" id="ARBA00022691"/>
    </source>
</evidence>
<evidence type="ECO:0000256" key="4">
    <source>
        <dbReference type="ARBA" id="ARBA00023014"/>
    </source>
</evidence>
<dbReference type="STRING" id="517418.Ctha_0071"/>
<dbReference type="KEGG" id="cts:Ctha_0071"/>
<dbReference type="GO" id="GO:0003824">
    <property type="term" value="F:catalytic activity"/>
    <property type="evidence" value="ECO:0007669"/>
    <property type="project" value="InterPro"/>
</dbReference>
<keyword evidence="3 5" id="KW-0408">Iron</keyword>
<dbReference type="SFLD" id="SFLDS00029">
    <property type="entry name" value="Radical_SAM"/>
    <property type="match status" value="1"/>
</dbReference>
<evidence type="ECO:0000259" key="6">
    <source>
        <dbReference type="Pfam" id="PF04055"/>
    </source>
</evidence>
<comment type="cofactor">
    <cofactor evidence="5">
        <name>[4Fe-4S] cluster</name>
        <dbReference type="ChEBI" id="CHEBI:49883"/>
    </cofactor>
    <text evidence="5">Binds 1 [4Fe-4S] cluster. The cluster is coordinated with 3 cysteines and an exchangeable S-adenosyl-L-methionine.</text>
</comment>
<dbReference type="GO" id="GO:0051536">
    <property type="term" value="F:iron-sulfur cluster binding"/>
    <property type="evidence" value="ECO:0007669"/>
    <property type="project" value="UniProtKB-KW"/>
</dbReference>
<dbReference type="PANTHER" id="PTHR43075">
    <property type="entry name" value="FORMATE LYASE ACTIVATING ENZYME, PUTATIVE (AFU_ORTHOLOGUE AFUA_2G15630)-RELATED"/>
    <property type="match status" value="1"/>
</dbReference>